<dbReference type="GO" id="GO:0004518">
    <property type="term" value="F:nuclease activity"/>
    <property type="evidence" value="ECO:0007669"/>
    <property type="project" value="InterPro"/>
</dbReference>
<evidence type="ECO:0000313" key="3">
    <source>
        <dbReference type="EMBL" id="OQW85842.1"/>
    </source>
</evidence>
<evidence type="ECO:0000259" key="2">
    <source>
        <dbReference type="PROSITE" id="PS50830"/>
    </source>
</evidence>
<reference evidence="3 4" key="1">
    <citation type="submission" date="2017-01" db="EMBL/GenBank/DDBJ databases">
        <title>Novel large sulfur bacteria in the metagenomes of groundwater-fed chemosynthetic microbial mats in the Lake Huron basin.</title>
        <authorList>
            <person name="Sharrar A.M."/>
            <person name="Flood B.E."/>
            <person name="Bailey J.V."/>
            <person name="Jones D.S."/>
            <person name="Biddanda B."/>
            <person name="Ruberg S.A."/>
            <person name="Marcus D.N."/>
            <person name="Dick G.J."/>
        </authorList>
    </citation>
    <scope>NUCLEOTIDE SEQUENCE [LARGE SCALE GENOMIC DNA]</scope>
    <source>
        <strain evidence="3">A7</strain>
    </source>
</reference>
<name>A0A1W9KNU5_9BURK</name>
<dbReference type="Proteomes" id="UP000192505">
    <property type="component" value="Unassembled WGS sequence"/>
</dbReference>
<dbReference type="PANTHER" id="PTHR12302:SF26">
    <property type="entry name" value="BLR1266 PROTEIN"/>
    <property type="match status" value="1"/>
</dbReference>
<gene>
    <name evidence="3" type="ORF">BWK72_20280</name>
</gene>
<organism evidence="3 4">
    <name type="scientific">Rhodoferax ferrireducens</name>
    <dbReference type="NCBI Taxonomy" id="192843"/>
    <lineage>
        <taxon>Bacteria</taxon>
        <taxon>Pseudomonadati</taxon>
        <taxon>Pseudomonadota</taxon>
        <taxon>Betaproteobacteria</taxon>
        <taxon>Burkholderiales</taxon>
        <taxon>Comamonadaceae</taxon>
        <taxon>Rhodoferax</taxon>
    </lineage>
</organism>
<sequence length="159" mass="18003">MSVGTGQVQVFHAQAETLSGVVIGVADGDTLTVLDADKVQHKIRLAGIDAPEKMQAFGNRSKESLSDLVFEKTVNVETNKRDRYRRDIGKLLVNGRDVNLVQVERGMAWFYRKYQREQSPNDRKLYEAAEDAAKDGKKGLWRDTDPVPPWEFRHTKTKG</sequence>
<protein>
    <submittedName>
        <fullName evidence="3">Nuclease</fullName>
    </submittedName>
</protein>
<dbReference type="Pfam" id="PF00565">
    <property type="entry name" value="SNase"/>
    <property type="match status" value="1"/>
</dbReference>
<dbReference type="PANTHER" id="PTHR12302">
    <property type="entry name" value="EBNA2 BINDING PROTEIN P100"/>
    <property type="match status" value="1"/>
</dbReference>
<evidence type="ECO:0000256" key="1">
    <source>
        <dbReference type="SAM" id="MobiDB-lite"/>
    </source>
</evidence>
<dbReference type="PROSITE" id="PS01123">
    <property type="entry name" value="TNASE_1"/>
    <property type="match status" value="1"/>
</dbReference>
<feature type="domain" description="TNase-like" evidence="2">
    <location>
        <begin position="16"/>
        <end position="143"/>
    </location>
</feature>
<dbReference type="EMBL" id="MTEI01000032">
    <property type="protein sequence ID" value="OQW85842.1"/>
    <property type="molecule type" value="Genomic_DNA"/>
</dbReference>
<dbReference type="PROSITE" id="PS50830">
    <property type="entry name" value="TNASE_3"/>
    <property type="match status" value="1"/>
</dbReference>
<dbReference type="GO" id="GO:0003676">
    <property type="term" value="F:nucleic acid binding"/>
    <property type="evidence" value="ECO:0007669"/>
    <property type="project" value="InterPro"/>
</dbReference>
<dbReference type="InterPro" id="IPR035437">
    <property type="entry name" value="SNase_OB-fold_sf"/>
</dbReference>
<accession>A0A1W9KNU5</accession>
<dbReference type="AlphaFoldDB" id="A0A1W9KNU5"/>
<dbReference type="InterPro" id="IPR002071">
    <property type="entry name" value="Thermonucl_AS"/>
</dbReference>
<evidence type="ECO:0000313" key="4">
    <source>
        <dbReference type="Proteomes" id="UP000192505"/>
    </source>
</evidence>
<proteinExistence type="predicted"/>
<dbReference type="SUPFAM" id="SSF50199">
    <property type="entry name" value="Staphylococcal nuclease"/>
    <property type="match status" value="1"/>
</dbReference>
<dbReference type="Gene3D" id="2.40.50.90">
    <property type="match status" value="1"/>
</dbReference>
<feature type="region of interest" description="Disordered" evidence="1">
    <location>
        <begin position="121"/>
        <end position="159"/>
    </location>
</feature>
<dbReference type="SMART" id="SM00318">
    <property type="entry name" value="SNc"/>
    <property type="match status" value="1"/>
</dbReference>
<feature type="compositionally biased region" description="Basic and acidic residues" evidence="1">
    <location>
        <begin position="121"/>
        <end position="145"/>
    </location>
</feature>
<comment type="caution">
    <text evidence="3">The sequence shown here is derived from an EMBL/GenBank/DDBJ whole genome shotgun (WGS) entry which is preliminary data.</text>
</comment>
<dbReference type="InterPro" id="IPR016071">
    <property type="entry name" value="Staphylococal_nuclease_OB-fold"/>
</dbReference>